<evidence type="ECO:0000256" key="2">
    <source>
        <dbReference type="ARBA" id="ARBA00022801"/>
    </source>
</evidence>
<feature type="domain" description="DUF4982" evidence="6">
    <location>
        <begin position="639"/>
        <end position="694"/>
    </location>
</feature>
<dbReference type="SUPFAM" id="SSF49303">
    <property type="entry name" value="beta-Galactosidase/glucuronidase domain"/>
    <property type="match status" value="1"/>
</dbReference>
<dbReference type="GO" id="GO:0004565">
    <property type="term" value="F:beta-galactosidase activity"/>
    <property type="evidence" value="ECO:0007669"/>
    <property type="project" value="UniProtKB-EC"/>
</dbReference>
<dbReference type="InterPro" id="IPR008979">
    <property type="entry name" value="Galactose-bd-like_sf"/>
</dbReference>
<evidence type="ECO:0000259" key="6">
    <source>
        <dbReference type="Pfam" id="PF16355"/>
    </source>
</evidence>
<dbReference type="Proteomes" id="UP000269226">
    <property type="component" value="Plasmid pMP1"/>
</dbReference>
<sequence>MQVKKFNQDWYYWKEQNSFALVWDIPEYAKIVQLPHDAMLEQAAYAESQNGGNTGYHDGAIYNYVKKLVVHENQKSEQFILKFEGIYMNAAVYVNGQLAGKNPFGYSTFYVTLNDYLKYGTENEIRVQARNGAMTNSRWYSGGGIYRDVYLLTSGSLFIEPTSIHIKTEQATKELASLSIKTKVINKENYYQDVQLITTVKTKSGEVVASTTDLFNLLSNDTRTFSQRLTVIHPELWSAETPTLYKCISQLYSNNQLIDEEVTTFGIRTLTLDSYHGLQVNHIPVKLRGACVHHDSGLLGAATYKETHLRQIAKLKAAGFNAIRMSHQPMAPAMLEACDELGMYVMDETFDMWNHCKSDYDYGLYFNEWWEKDVESMVLKDYNHPSVLLYSVGNEIPEIATNQGNKVCYELVEKIRSLDHTRYILASINGMFAVGDQLGEIIQDILPTQSADEETLDGNVNDFMTVMDTHLDEIVTHEIVGQALERVSGLLDITGYNYMTARYELDAKEHANRILVGSETYPPEIARNWEIIKKLPTVIGDFTWTGWDYLGEAGVGVPAYKWGEGGFGAAFPCQLAYVGDLDITGFRRPMSYYREIVFGLRTAPYLAIQNPYQPKEKLIKTPWIMSDTMSSWNWELPRGTLINVEVYAPGERIELWLNDTCVAQENMPEGSYRQIISIPYEPGKLCAYNYQGTKLLGQTELLTTGKATRIQLTPELMYSQELIYIEVCLVDEAGLIVMNDDCDIVATITGSADLLAFGSGNPKPLTNFNTNKTRTFNGRALLILAKNQQLSSIQIAVHSNNDSKKDEIVGQLTIEI</sequence>
<dbReference type="InterPro" id="IPR017853">
    <property type="entry name" value="GH"/>
</dbReference>
<feature type="domain" description="Glycoside hydrolase family 2 immunoglobulin-like beta-sandwich" evidence="4">
    <location>
        <begin position="163"/>
        <end position="268"/>
    </location>
</feature>
<dbReference type="InterPro" id="IPR006101">
    <property type="entry name" value="Glyco_hydro_2"/>
</dbReference>
<dbReference type="EMBL" id="AP018493">
    <property type="protein sequence ID" value="BBC61768.1"/>
    <property type="molecule type" value="Genomic_DNA"/>
</dbReference>
<name>A0A2Z5Y4R2_9ENTE</name>
<evidence type="ECO:0000256" key="1">
    <source>
        <dbReference type="ARBA" id="ARBA00007401"/>
    </source>
</evidence>
<dbReference type="InterPro" id="IPR036156">
    <property type="entry name" value="Beta-gal/glucu_dom_sf"/>
</dbReference>
<keyword evidence="3 8" id="KW-0326">Glycosidase</keyword>
<keyword evidence="2 8" id="KW-0378">Hydrolase</keyword>
<evidence type="ECO:0000313" key="8">
    <source>
        <dbReference type="EMBL" id="BBC61768.1"/>
    </source>
</evidence>
<proteinExistence type="inferred from homology"/>
<dbReference type="InterPro" id="IPR051913">
    <property type="entry name" value="GH2_Domain-Containing"/>
</dbReference>
<evidence type="ECO:0000259" key="5">
    <source>
        <dbReference type="Pfam" id="PF02836"/>
    </source>
</evidence>
<dbReference type="Gene3D" id="2.60.40.10">
    <property type="entry name" value="Immunoglobulins"/>
    <property type="match status" value="3"/>
</dbReference>
<evidence type="ECO:0000259" key="7">
    <source>
        <dbReference type="Pfam" id="PF18565"/>
    </source>
</evidence>
<protein>
    <submittedName>
        <fullName evidence="8">Beta-galactosidase</fullName>
        <ecNumber evidence="8">3.2.1.23</ecNumber>
    </submittedName>
</protein>
<dbReference type="Pfam" id="PF16355">
    <property type="entry name" value="DUF4982"/>
    <property type="match status" value="1"/>
</dbReference>
<dbReference type="SUPFAM" id="SSF51445">
    <property type="entry name" value="(Trans)glycosidases"/>
    <property type="match status" value="1"/>
</dbReference>
<dbReference type="Gene3D" id="2.60.120.260">
    <property type="entry name" value="Galactose-binding domain-like"/>
    <property type="match status" value="1"/>
</dbReference>
<dbReference type="GO" id="GO:0005975">
    <property type="term" value="P:carbohydrate metabolic process"/>
    <property type="evidence" value="ECO:0007669"/>
    <property type="project" value="InterPro"/>
</dbReference>
<dbReference type="SUPFAM" id="SSF49785">
    <property type="entry name" value="Galactose-binding domain-like"/>
    <property type="match status" value="1"/>
</dbReference>
<dbReference type="InterPro" id="IPR006103">
    <property type="entry name" value="Glyco_hydro_2_cat"/>
</dbReference>
<geneLocation type="plasmid" evidence="9">
    <name>pmp1 dat561 dna</name>
</geneLocation>
<dbReference type="PRINTS" id="PR00132">
    <property type="entry name" value="GLHYDRLASE2"/>
</dbReference>
<accession>A0A2Z5Y4R2</accession>
<comment type="similarity">
    <text evidence="1">Belongs to the glycosyl hydrolase 2 family.</text>
</comment>
<evidence type="ECO:0000313" key="9">
    <source>
        <dbReference type="Proteomes" id="UP000269226"/>
    </source>
</evidence>
<dbReference type="Pfam" id="PF18565">
    <property type="entry name" value="Glyco_hydro2_C5"/>
    <property type="match status" value="1"/>
</dbReference>
<dbReference type="GeneID" id="39499580"/>
<feature type="domain" description="Glycoside hydrolase family 2" evidence="7">
    <location>
        <begin position="720"/>
        <end position="801"/>
    </location>
</feature>
<dbReference type="InterPro" id="IPR013783">
    <property type="entry name" value="Ig-like_fold"/>
</dbReference>
<keyword evidence="8" id="KW-0614">Plasmid</keyword>
<dbReference type="PANTHER" id="PTHR42732:SF1">
    <property type="entry name" value="BETA-MANNOSIDASE"/>
    <property type="match status" value="1"/>
</dbReference>
<dbReference type="AlphaFoldDB" id="A0A2Z5Y4R2"/>
<dbReference type="InterPro" id="IPR006102">
    <property type="entry name" value="Ig-like_GH2"/>
</dbReference>
<dbReference type="InterPro" id="IPR040605">
    <property type="entry name" value="Glyco_hydro2_dom5"/>
</dbReference>
<dbReference type="EC" id="3.2.1.23" evidence="8"/>
<dbReference type="Pfam" id="PF00703">
    <property type="entry name" value="Glyco_hydro_2"/>
    <property type="match status" value="1"/>
</dbReference>
<evidence type="ECO:0000259" key="4">
    <source>
        <dbReference type="Pfam" id="PF00703"/>
    </source>
</evidence>
<gene>
    <name evidence="8" type="ORF">DAT561_p1066</name>
</gene>
<dbReference type="PANTHER" id="PTHR42732">
    <property type="entry name" value="BETA-GALACTOSIDASE"/>
    <property type="match status" value="1"/>
</dbReference>
<evidence type="ECO:0000256" key="3">
    <source>
        <dbReference type="ARBA" id="ARBA00023295"/>
    </source>
</evidence>
<feature type="domain" description="Glycoside hydrolase family 2 catalytic" evidence="5">
    <location>
        <begin position="278"/>
        <end position="445"/>
    </location>
</feature>
<dbReference type="RefSeq" id="WP_014868594.1">
    <property type="nucleotide sequence ID" value="NZ_AP018493.1"/>
</dbReference>
<dbReference type="Gene3D" id="3.20.20.80">
    <property type="entry name" value="Glycosidases"/>
    <property type="match status" value="1"/>
</dbReference>
<reference evidence="8 9" key="1">
    <citation type="submission" date="2018-01" db="EMBL/GenBank/DDBJ databases">
        <title>Whole genome sequence of Melissococcus plutonius DAT561.</title>
        <authorList>
            <person name="Okumura K."/>
            <person name="Takamatsu D."/>
            <person name="Okura M."/>
        </authorList>
    </citation>
    <scope>NUCLEOTIDE SEQUENCE [LARGE SCALE GENOMIC DNA]</scope>
    <source>
        <strain evidence="8 9">DAT561</strain>
        <plasmid evidence="9">pmp1 dat561 dna</plasmid>
    </source>
</reference>
<dbReference type="InterPro" id="IPR032311">
    <property type="entry name" value="DUF4982"/>
</dbReference>
<organism evidence="8 9">
    <name type="scientific">Melissococcus plutonius</name>
    <dbReference type="NCBI Taxonomy" id="33970"/>
    <lineage>
        <taxon>Bacteria</taxon>
        <taxon>Bacillati</taxon>
        <taxon>Bacillota</taxon>
        <taxon>Bacilli</taxon>
        <taxon>Lactobacillales</taxon>
        <taxon>Enterococcaceae</taxon>
        <taxon>Melissococcus</taxon>
    </lineage>
</organism>
<dbReference type="Pfam" id="PF02836">
    <property type="entry name" value="Glyco_hydro_2_C"/>
    <property type="match status" value="1"/>
</dbReference>